<dbReference type="FunFam" id="3.10.50.40:FF:000045">
    <property type="entry name" value="Peptidyl-prolyl cis-trans isomerase"/>
    <property type="match status" value="1"/>
</dbReference>
<dbReference type="PANTHER" id="PTHR43811">
    <property type="entry name" value="FKBP-TYPE PEPTIDYL-PROLYL CIS-TRANS ISOMERASE FKPA"/>
    <property type="match status" value="1"/>
</dbReference>
<dbReference type="NCBIfam" id="NF008602">
    <property type="entry name" value="PRK11570.1"/>
    <property type="match status" value="1"/>
</dbReference>
<comment type="similarity">
    <text evidence="2 7">Belongs to the FKBP-type PPIase family.</text>
</comment>
<name>X5DXS1_9BACT</name>
<dbReference type="SUPFAM" id="SSF54534">
    <property type="entry name" value="FKBP-like"/>
    <property type="match status" value="1"/>
</dbReference>
<dbReference type="EMBL" id="FOHT01000017">
    <property type="protein sequence ID" value="SET59218.1"/>
    <property type="molecule type" value="Genomic_DNA"/>
</dbReference>
<dbReference type="EC" id="5.2.1.8" evidence="7"/>
<dbReference type="Proteomes" id="UP000023772">
    <property type="component" value="Chromosome"/>
</dbReference>
<gene>
    <name evidence="10" type="ORF">FH5T_04320</name>
    <name evidence="11" type="ORF">SAMN05444285_11733</name>
</gene>
<dbReference type="PANTHER" id="PTHR43811:SF19">
    <property type="entry name" value="39 KDA FK506-BINDING NUCLEAR PROTEIN"/>
    <property type="match status" value="1"/>
</dbReference>
<comment type="catalytic activity">
    <reaction evidence="1 6 7">
        <text>[protein]-peptidylproline (omega=180) = [protein]-peptidylproline (omega=0)</text>
        <dbReference type="Rhea" id="RHEA:16237"/>
        <dbReference type="Rhea" id="RHEA-COMP:10747"/>
        <dbReference type="Rhea" id="RHEA-COMP:10748"/>
        <dbReference type="ChEBI" id="CHEBI:83833"/>
        <dbReference type="ChEBI" id="CHEBI:83834"/>
        <dbReference type="EC" id="5.2.1.8"/>
    </reaction>
</comment>
<dbReference type="GO" id="GO:0006457">
    <property type="term" value="P:protein folding"/>
    <property type="evidence" value="ECO:0007669"/>
    <property type="project" value="InterPro"/>
</dbReference>
<dbReference type="Gene3D" id="3.10.50.40">
    <property type="match status" value="1"/>
</dbReference>
<feature type="domain" description="PPIase FKBP-type" evidence="9">
    <location>
        <begin position="146"/>
        <end position="232"/>
    </location>
</feature>
<evidence type="ECO:0000313" key="12">
    <source>
        <dbReference type="Proteomes" id="UP000023772"/>
    </source>
</evidence>
<dbReference type="InterPro" id="IPR000774">
    <property type="entry name" value="PPIase_FKBP_N"/>
</dbReference>
<dbReference type="GO" id="GO:0003755">
    <property type="term" value="F:peptidyl-prolyl cis-trans isomerase activity"/>
    <property type="evidence" value="ECO:0007669"/>
    <property type="project" value="UniProtKB-UniRule"/>
</dbReference>
<dbReference type="Pfam" id="PF00254">
    <property type="entry name" value="FKBP_C"/>
    <property type="match status" value="1"/>
</dbReference>
<evidence type="ECO:0000256" key="8">
    <source>
        <dbReference type="SAM" id="SignalP"/>
    </source>
</evidence>
<reference evidence="11 13" key="2">
    <citation type="submission" date="2016-10" db="EMBL/GenBank/DDBJ databases">
        <authorList>
            <person name="de Groot N.N."/>
        </authorList>
    </citation>
    <scope>NUCLEOTIDE SEQUENCE [LARGE SCALE GENOMIC DNA]</scope>
    <source>
        <strain evidence="11 13">DSM 25947</strain>
    </source>
</reference>
<evidence type="ECO:0000256" key="7">
    <source>
        <dbReference type="RuleBase" id="RU003915"/>
    </source>
</evidence>
<dbReference type="RefSeq" id="WP_038556070.1">
    <property type="nucleotide sequence ID" value="NZ_FOHT01000017.1"/>
</dbReference>
<dbReference type="STRING" id="1168034.FH5T_04320"/>
<evidence type="ECO:0000256" key="4">
    <source>
        <dbReference type="ARBA" id="ARBA00023110"/>
    </source>
</evidence>
<dbReference type="AlphaFoldDB" id="X5DXS1"/>
<keyword evidence="12" id="KW-1185">Reference proteome</keyword>
<organism evidence="11 13">
    <name type="scientific">Draconibacterium orientale</name>
    <dbReference type="NCBI Taxonomy" id="1168034"/>
    <lineage>
        <taxon>Bacteria</taxon>
        <taxon>Pseudomonadati</taxon>
        <taxon>Bacteroidota</taxon>
        <taxon>Bacteroidia</taxon>
        <taxon>Marinilabiliales</taxon>
        <taxon>Prolixibacteraceae</taxon>
        <taxon>Draconibacterium</taxon>
    </lineage>
</organism>
<dbReference type="Pfam" id="PF01346">
    <property type="entry name" value="FKBP_N"/>
    <property type="match status" value="1"/>
</dbReference>
<dbReference type="InterPro" id="IPR036944">
    <property type="entry name" value="PPIase_FKBP_N_sf"/>
</dbReference>
<evidence type="ECO:0000256" key="5">
    <source>
        <dbReference type="ARBA" id="ARBA00023235"/>
    </source>
</evidence>
<evidence type="ECO:0000256" key="3">
    <source>
        <dbReference type="ARBA" id="ARBA00022729"/>
    </source>
</evidence>
<evidence type="ECO:0000313" key="11">
    <source>
        <dbReference type="EMBL" id="SET59218.1"/>
    </source>
</evidence>
<protein>
    <recommendedName>
        <fullName evidence="7">Peptidyl-prolyl cis-trans isomerase</fullName>
        <ecNumber evidence="7">5.2.1.8</ecNumber>
    </recommendedName>
</protein>
<feature type="chain" id="PRO_5010515126" description="Peptidyl-prolyl cis-trans isomerase" evidence="8">
    <location>
        <begin position="23"/>
        <end position="234"/>
    </location>
</feature>
<feature type="signal peptide" evidence="8">
    <location>
        <begin position="1"/>
        <end position="22"/>
    </location>
</feature>
<proteinExistence type="inferred from homology"/>
<evidence type="ECO:0000256" key="2">
    <source>
        <dbReference type="ARBA" id="ARBA00006577"/>
    </source>
</evidence>
<sequence>MKNSIIYVFVVALIVAATSCQQGGPASVKLETSADSVSYAIGVLVGANNKQQLETAPGSSEMNIEAMAAAFRLASLGEELEIAEEDANAIVQNFFRQAADREAQANLEEGNKFLEENKAREGVTTTESGLQYEVLTEGTGEKPTATDKVRVHYHGTLIDGTVFDSSVDRGEPAVFGVNQVIPGWTEALQLMPVGSKWKVFIPSNLAYGPRGAGADIGPNAALVFEVELLEIVKE</sequence>
<evidence type="ECO:0000256" key="6">
    <source>
        <dbReference type="PROSITE-ProRule" id="PRU00277"/>
    </source>
</evidence>
<keyword evidence="3 8" id="KW-0732">Signal</keyword>
<evidence type="ECO:0000313" key="13">
    <source>
        <dbReference type="Proteomes" id="UP000181981"/>
    </source>
</evidence>
<dbReference type="Gene3D" id="1.10.287.460">
    <property type="entry name" value="Peptidyl-prolyl cis-trans isomerase, FKBP-type, N-terminal domain"/>
    <property type="match status" value="1"/>
</dbReference>
<dbReference type="PROSITE" id="PS50059">
    <property type="entry name" value="FKBP_PPIASE"/>
    <property type="match status" value="1"/>
</dbReference>
<dbReference type="InterPro" id="IPR001179">
    <property type="entry name" value="PPIase_FKBP_dom"/>
</dbReference>
<accession>X5DXS1</accession>
<evidence type="ECO:0000259" key="9">
    <source>
        <dbReference type="PROSITE" id="PS50059"/>
    </source>
</evidence>
<dbReference type="EMBL" id="CP007451">
    <property type="protein sequence ID" value="AHW59076.1"/>
    <property type="molecule type" value="Genomic_DNA"/>
</dbReference>
<keyword evidence="5 6" id="KW-0413">Isomerase</keyword>
<dbReference type="Proteomes" id="UP000181981">
    <property type="component" value="Unassembled WGS sequence"/>
</dbReference>
<dbReference type="InterPro" id="IPR046357">
    <property type="entry name" value="PPIase_dom_sf"/>
</dbReference>
<dbReference type="KEGG" id="dori:FH5T_04320"/>
<dbReference type="eggNOG" id="COG0545">
    <property type="taxonomic scope" value="Bacteria"/>
</dbReference>
<evidence type="ECO:0000313" key="10">
    <source>
        <dbReference type="EMBL" id="AHW59076.1"/>
    </source>
</evidence>
<dbReference type="PROSITE" id="PS51257">
    <property type="entry name" value="PROKAR_LIPOPROTEIN"/>
    <property type="match status" value="1"/>
</dbReference>
<keyword evidence="4 6" id="KW-0697">Rotamase</keyword>
<dbReference type="OrthoDB" id="9814548at2"/>
<dbReference type="HOGENOM" id="CLU_013615_0_1_10"/>
<evidence type="ECO:0000256" key="1">
    <source>
        <dbReference type="ARBA" id="ARBA00000971"/>
    </source>
</evidence>
<reference evidence="10 12" key="1">
    <citation type="submission" date="2014-03" db="EMBL/GenBank/DDBJ databases">
        <title>Complete genome sequence of a deeply braunched marine Bacteroidia bacterium Draconibacterium orientale type strain FH5T.</title>
        <authorList>
            <person name="Li X."/>
            <person name="Wang X."/>
            <person name="Xie Z."/>
            <person name="Du Z."/>
            <person name="Chen G."/>
        </authorList>
    </citation>
    <scope>NUCLEOTIDE SEQUENCE [LARGE SCALE GENOMIC DNA]</scope>
    <source>
        <strain evidence="10 12">FH5</strain>
    </source>
</reference>